<evidence type="ECO:0000256" key="2">
    <source>
        <dbReference type="ARBA" id="ARBA00007066"/>
    </source>
</evidence>
<dbReference type="PRINTS" id="PR00727">
    <property type="entry name" value="LEADERPTASE"/>
</dbReference>
<protein>
    <recommendedName>
        <fullName evidence="3">Mitochondrial inner membrane protease subunit 2</fullName>
    </recommendedName>
</protein>
<evidence type="ECO:0000256" key="6">
    <source>
        <dbReference type="ARBA" id="ARBA00022792"/>
    </source>
</evidence>
<keyword evidence="10" id="KW-0472">Membrane</keyword>
<dbReference type="GO" id="GO:0006627">
    <property type="term" value="P:protein processing involved in protein targeting to mitochondrion"/>
    <property type="evidence" value="ECO:0007669"/>
    <property type="project" value="InterPro"/>
</dbReference>
<dbReference type="InterPro" id="IPR036286">
    <property type="entry name" value="LexA/Signal_pep-like_sf"/>
</dbReference>
<keyword evidence="14" id="KW-1185">Reference proteome</keyword>
<dbReference type="PANTHER" id="PTHR46041:SF2">
    <property type="entry name" value="MITOCHONDRIAL INNER MEMBRANE PROTEASE SUBUNIT 2"/>
    <property type="match status" value="1"/>
</dbReference>
<dbReference type="Pfam" id="PF10502">
    <property type="entry name" value="Peptidase_S26"/>
    <property type="match status" value="2"/>
</dbReference>
<accession>A0AAP0X6D6</accession>
<dbReference type="GO" id="GO:0042720">
    <property type="term" value="C:mitochondrial inner membrane peptidase complex"/>
    <property type="evidence" value="ECO:0007669"/>
    <property type="project" value="InterPro"/>
</dbReference>
<name>A0AAP0X6D6_LIQFO</name>
<keyword evidence="4" id="KW-0645">Protease</keyword>
<proteinExistence type="inferred from homology"/>
<keyword evidence="9" id="KW-0496">Mitochondrion</keyword>
<keyword evidence="6" id="KW-0999">Mitochondrion inner membrane</keyword>
<feature type="domain" description="Peptidase S26" evidence="12">
    <location>
        <begin position="109"/>
        <end position="150"/>
    </location>
</feature>
<dbReference type="PANTHER" id="PTHR46041">
    <property type="entry name" value="MITOCHONDRIAL INNER MEMBRANE PROTEASE SUBUNIT 2"/>
    <property type="match status" value="1"/>
</dbReference>
<dbReference type="InterPro" id="IPR037730">
    <property type="entry name" value="IMP2"/>
</dbReference>
<reference evidence="13 14" key="1">
    <citation type="journal article" date="2024" name="Plant J.">
        <title>Genome sequences and population genomics reveal climatic adaptation and genomic divergence between two closely related sweetgum species.</title>
        <authorList>
            <person name="Xu W.Q."/>
            <person name="Ren C.Q."/>
            <person name="Zhang X.Y."/>
            <person name="Comes H.P."/>
            <person name="Liu X.H."/>
            <person name="Li Y.G."/>
            <person name="Kettle C.J."/>
            <person name="Jalonen R."/>
            <person name="Gaisberger H."/>
            <person name="Ma Y.Z."/>
            <person name="Qiu Y.X."/>
        </authorList>
    </citation>
    <scope>NUCLEOTIDE SEQUENCE [LARGE SCALE GENOMIC DNA]</scope>
    <source>
        <strain evidence="13">Hangzhou</strain>
    </source>
</reference>
<feature type="active site" evidence="11">
    <location>
        <position position="91"/>
    </location>
</feature>
<evidence type="ECO:0000256" key="10">
    <source>
        <dbReference type="ARBA" id="ARBA00023136"/>
    </source>
</evidence>
<evidence type="ECO:0000256" key="8">
    <source>
        <dbReference type="ARBA" id="ARBA00022989"/>
    </source>
</evidence>
<evidence type="ECO:0000256" key="7">
    <source>
        <dbReference type="ARBA" id="ARBA00022801"/>
    </source>
</evidence>
<keyword evidence="5" id="KW-0812">Transmembrane</keyword>
<dbReference type="SUPFAM" id="SSF51306">
    <property type="entry name" value="LexA/Signal peptidase"/>
    <property type="match status" value="1"/>
</dbReference>
<evidence type="ECO:0000313" key="14">
    <source>
        <dbReference type="Proteomes" id="UP001415857"/>
    </source>
</evidence>
<dbReference type="GO" id="GO:0004252">
    <property type="term" value="F:serine-type endopeptidase activity"/>
    <property type="evidence" value="ECO:0007669"/>
    <property type="project" value="InterPro"/>
</dbReference>
<comment type="subcellular location">
    <subcellularLocation>
        <location evidence="1">Mitochondrion inner membrane</location>
        <topology evidence="1">Single-pass membrane protein</topology>
    </subcellularLocation>
</comment>
<dbReference type="GO" id="GO:0006465">
    <property type="term" value="P:signal peptide processing"/>
    <property type="evidence" value="ECO:0007669"/>
    <property type="project" value="InterPro"/>
</dbReference>
<evidence type="ECO:0000256" key="1">
    <source>
        <dbReference type="ARBA" id="ARBA00004434"/>
    </source>
</evidence>
<evidence type="ECO:0000256" key="9">
    <source>
        <dbReference type="ARBA" id="ARBA00023128"/>
    </source>
</evidence>
<dbReference type="AlphaFoldDB" id="A0AAP0X6D6"/>
<keyword evidence="7" id="KW-0378">Hydrolase</keyword>
<keyword evidence="8" id="KW-1133">Transmembrane helix</keyword>
<dbReference type="CDD" id="cd06530">
    <property type="entry name" value="S26_SPase_I"/>
    <property type="match status" value="1"/>
</dbReference>
<dbReference type="EMBL" id="JBBPBK010000002">
    <property type="protein sequence ID" value="KAK9291262.1"/>
    <property type="molecule type" value="Genomic_DNA"/>
</dbReference>
<dbReference type="InterPro" id="IPR000223">
    <property type="entry name" value="Pept_S26A_signal_pept_1"/>
</dbReference>
<dbReference type="Proteomes" id="UP001415857">
    <property type="component" value="Unassembled WGS sequence"/>
</dbReference>
<evidence type="ECO:0000313" key="13">
    <source>
        <dbReference type="EMBL" id="KAK9291262.1"/>
    </source>
</evidence>
<comment type="caution">
    <text evidence="13">The sequence shown here is derived from an EMBL/GenBank/DDBJ whole genome shotgun (WGS) entry which is preliminary data.</text>
</comment>
<comment type="similarity">
    <text evidence="2">Belongs to the peptidase S26 family. IMP2 subfamily.</text>
</comment>
<organism evidence="13 14">
    <name type="scientific">Liquidambar formosana</name>
    <name type="common">Formosan gum</name>
    <dbReference type="NCBI Taxonomy" id="63359"/>
    <lineage>
        <taxon>Eukaryota</taxon>
        <taxon>Viridiplantae</taxon>
        <taxon>Streptophyta</taxon>
        <taxon>Embryophyta</taxon>
        <taxon>Tracheophyta</taxon>
        <taxon>Spermatophyta</taxon>
        <taxon>Magnoliopsida</taxon>
        <taxon>eudicotyledons</taxon>
        <taxon>Gunneridae</taxon>
        <taxon>Pentapetalae</taxon>
        <taxon>Saxifragales</taxon>
        <taxon>Altingiaceae</taxon>
        <taxon>Liquidambar</taxon>
    </lineage>
</organism>
<evidence type="ECO:0000259" key="12">
    <source>
        <dbReference type="Pfam" id="PF10502"/>
    </source>
</evidence>
<evidence type="ECO:0000256" key="11">
    <source>
        <dbReference type="PIRSR" id="PIRSR600223-1"/>
    </source>
</evidence>
<gene>
    <name evidence="13" type="ORF">L1049_009450</name>
</gene>
<evidence type="ECO:0000256" key="5">
    <source>
        <dbReference type="ARBA" id="ARBA00022692"/>
    </source>
</evidence>
<evidence type="ECO:0000256" key="3">
    <source>
        <dbReference type="ARBA" id="ARBA00013650"/>
    </source>
</evidence>
<feature type="domain" description="Peptidase S26" evidence="12">
    <location>
        <begin position="8"/>
        <end position="101"/>
    </location>
</feature>
<dbReference type="InterPro" id="IPR019533">
    <property type="entry name" value="Peptidase_S26"/>
</dbReference>
<evidence type="ECO:0000256" key="4">
    <source>
        <dbReference type="ARBA" id="ARBA00022670"/>
    </source>
</evidence>
<sequence>MGSQKFLWNVAKKYFTFGLITLTISDRYASIVPVRGLSMSPTFNPSNSASLGSLSDDYVLVEKFCLEKYKFSHGDVIVFCSPSNYREKHIKRIIALPGDWIGSSYTHDVQKVPEGHCWVEGDNSASSLDSRSFGPIPLGLVRGRVTHIVWPPQRVGAVERRVPKDGLSFY</sequence>
<dbReference type="Gene3D" id="2.10.109.10">
    <property type="entry name" value="Umud Fragment, subunit A"/>
    <property type="match status" value="1"/>
</dbReference>
<dbReference type="FunFam" id="2.10.109.10:FF:000005">
    <property type="entry name" value="Mitochondrial inner membrane protease subunit"/>
    <property type="match status" value="1"/>
</dbReference>
<feature type="active site" evidence="11">
    <location>
        <position position="38"/>
    </location>
</feature>